<evidence type="ECO:0000313" key="1">
    <source>
        <dbReference type="EMBL" id="OON39141.1"/>
    </source>
</evidence>
<gene>
    <name evidence="1" type="ORF">BTJ39_14460</name>
</gene>
<sequence length="212" mass="24789">MDNVNTDDKYFYFKRLTYLMPHEVALVMYGFDYDVSEKDLSSEQLKDVHKLRSAITRNIQLFDEYKNVSAKKRIEANLVLTAAYIFQREDIVPLEVKERINVAVQQIVKDKDWANVLITLGGNELYEVGKRLRNNGRGQYRKEDEDNNNWKLIALLIELLSKYGKASYTDLSVIYNDIISLCQERNISLEGIKQATFYKKVKIARDIIKYGK</sequence>
<organism evidence="1 2">
    <name type="scientific">Izhakiella australiensis</name>
    <dbReference type="NCBI Taxonomy" id="1926881"/>
    <lineage>
        <taxon>Bacteria</taxon>
        <taxon>Pseudomonadati</taxon>
        <taxon>Pseudomonadota</taxon>
        <taxon>Gammaproteobacteria</taxon>
        <taxon>Enterobacterales</taxon>
        <taxon>Erwiniaceae</taxon>
        <taxon>Izhakiella</taxon>
    </lineage>
</organism>
<comment type="caution">
    <text evidence="1">The sequence shown here is derived from an EMBL/GenBank/DDBJ whole genome shotgun (WGS) entry which is preliminary data.</text>
</comment>
<dbReference type="Proteomes" id="UP000190667">
    <property type="component" value="Unassembled WGS sequence"/>
</dbReference>
<name>A0A1S8YJ92_9GAMM</name>
<protein>
    <submittedName>
        <fullName evidence="1">Uncharacterized protein</fullName>
    </submittedName>
</protein>
<reference evidence="1 2" key="1">
    <citation type="submission" date="2016-12" db="EMBL/GenBank/DDBJ databases">
        <title>Izhakiella australiana sp. nov. of genus Izhakiella isolated from Australian desert.</title>
        <authorList>
            <person name="Ji M."/>
        </authorList>
    </citation>
    <scope>NUCLEOTIDE SEQUENCE [LARGE SCALE GENOMIC DNA]</scope>
    <source>
        <strain evidence="1 2">D4N98</strain>
    </source>
</reference>
<keyword evidence="2" id="KW-1185">Reference proteome</keyword>
<accession>A0A1S8YJ92</accession>
<dbReference type="AlphaFoldDB" id="A0A1S8YJ92"/>
<dbReference type="OrthoDB" id="6556238at2"/>
<dbReference type="EMBL" id="MRUL01000010">
    <property type="protein sequence ID" value="OON39141.1"/>
    <property type="molecule type" value="Genomic_DNA"/>
</dbReference>
<proteinExistence type="predicted"/>
<evidence type="ECO:0000313" key="2">
    <source>
        <dbReference type="Proteomes" id="UP000190667"/>
    </source>
</evidence>